<dbReference type="SUPFAM" id="SSF52540">
    <property type="entry name" value="P-loop containing nucleoside triphosphate hydrolases"/>
    <property type="match status" value="1"/>
</dbReference>
<dbReference type="GeneID" id="76731255"/>
<sequence length="325" mass="36493">MYNEYEVTVPVNEIRAAQREMLAATRQHILGSEALIEQIFIGILTGGHVLVEGLPGTAKTTIGKIVAKLMGYDFSRVQGAVDVQPADIIGIRIYDPEQKAFILRKGPIFHNFIMIDEINRLTPKTQSAFLEAMSERQTTIDGVTYPLAEPYFALATQNTYDAEGTFPLIQVQKDRFMFSILTAYLDADTELELLNQSQEGNLDWFRYQKQIHPVLNPEKILAMQEAVRRIYVDETILQYIRDLVFATRTHEDIRLGASPRASIGMLAGAKAKAALDGREYVIPDDVKAMALPVFRHRIALSWEAEIGHTMPEEIVTAILATTEVP</sequence>
<dbReference type="GeneID" id="4847512"/>
<dbReference type="InterPro" id="IPR050764">
    <property type="entry name" value="CbbQ/NirQ/NorQ/GpvN"/>
</dbReference>
<dbReference type="InterPro" id="IPR027417">
    <property type="entry name" value="P-loop_NTPase"/>
</dbReference>
<gene>
    <name evidence="3" type="ORF">OH143_10145</name>
</gene>
<protein>
    <submittedName>
        <fullName evidence="3">MoxR family ATPase</fullName>
    </submittedName>
</protein>
<dbReference type="PANTHER" id="PTHR42759:SF1">
    <property type="entry name" value="MAGNESIUM-CHELATASE SUBUNIT CHLD"/>
    <property type="match status" value="1"/>
</dbReference>
<accession>A0AAX3E8J4</accession>
<dbReference type="InterPro" id="IPR011703">
    <property type="entry name" value="ATPase_AAA-3"/>
</dbReference>
<dbReference type="InterPro" id="IPR041628">
    <property type="entry name" value="ChlI/MoxR_AAA_lid"/>
</dbReference>
<dbReference type="Pfam" id="PF07726">
    <property type="entry name" value="AAA_3"/>
    <property type="match status" value="1"/>
</dbReference>
<organism evidence="3 4">
    <name type="scientific">Methanoculleus submarinus</name>
    <dbReference type="NCBI Taxonomy" id="204050"/>
    <lineage>
        <taxon>Archaea</taxon>
        <taxon>Methanobacteriati</taxon>
        <taxon>Methanobacteriota</taxon>
        <taxon>Stenosarchaea group</taxon>
        <taxon>Methanomicrobia</taxon>
        <taxon>Methanomicrobiales</taxon>
        <taxon>Methanomicrobiaceae</taxon>
        <taxon>Methanoculleus</taxon>
    </lineage>
</organism>
<dbReference type="AlphaFoldDB" id="A0AAX3E8J4"/>
<name>A0AAX3E8J4_9EURY</name>
<dbReference type="Proteomes" id="UP001156196">
    <property type="component" value="Chromosome"/>
</dbReference>
<dbReference type="GO" id="GO:0016887">
    <property type="term" value="F:ATP hydrolysis activity"/>
    <property type="evidence" value="ECO:0007669"/>
    <property type="project" value="InterPro"/>
</dbReference>
<dbReference type="Gene3D" id="3.40.50.300">
    <property type="entry name" value="P-loop containing nucleotide triphosphate hydrolases"/>
    <property type="match status" value="1"/>
</dbReference>
<dbReference type="Gene3D" id="1.10.8.80">
    <property type="entry name" value="Magnesium chelatase subunit I, C-Terminal domain"/>
    <property type="match status" value="1"/>
</dbReference>
<dbReference type="CDD" id="cd00009">
    <property type="entry name" value="AAA"/>
    <property type="match status" value="1"/>
</dbReference>
<dbReference type="Pfam" id="PF17863">
    <property type="entry name" value="AAA_lid_2"/>
    <property type="match status" value="1"/>
</dbReference>
<keyword evidence="4" id="KW-1185">Reference proteome</keyword>
<feature type="domain" description="ATPase AAA-3" evidence="1">
    <location>
        <begin position="48"/>
        <end position="178"/>
    </location>
</feature>
<dbReference type="EMBL" id="CP109831">
    <property type="protein sequence ID" value="UYU18055.1"/>
    <property type="molecule type" value="Genomic_DNA"/>
</dbReference>
<evidence type="ECO:0000259" key="1">
    <source>
        <dbReference type="Pfam" id="PF07726"/>
    </source>
</evidence>
<dbReference type="GO" id="GO:0005524">
    <property type="term" value="F:ATP binding"/>
    <property type="evidence" value="ECO:0007669"/>
    <property type="project" value="InterPro"/>
</dbReference>
<feature type="domain" description="ChlI/MoxR AAA lid" evidence="2">
    <location>
        <begin position="246"/>
        <end position="316"/>
    </location>
</feature>
<evidence type="ECO:0000313" key="4">
    <source>
        <dbReference type="Proteomes" id="UP001156196"/>
    </source>
</evidence>
<dbReference type="RefSeq" id="WP_011843527.1">
    <property type="nucleotide sequence ID" value="NZ_CP109831.1"/>
</dbReference>
<reference evidence="3" key="1">
    <citation type="submission" date="2022-10" db="EMBL/GenBank/DDBJ databases">
        <title>Complete genome of Methanoculleus submarinus DSM 15122.</title>
        <authorList>
            <person name="Chen S.-C."/>
            <person name="Lai S.-J."/>
            <person name="You Y.-T."/>
        </authorList>
    </citation>
    <scope>NUCLEOTIDE SEQUENCE</scope>
    <source>
        <strain evidence="3">DSM 15122</strain>
    </source>
</reference>
<dbReference type="PANTHER" id="PTHR42759">
    <property type="entry name" value="MOXR FAMILY PROTEIN"/>
    <property type="match status" value="1"/>
</dbReference>
<proteinExistence type="predicted"/>
<dbReference type="PIRSF" id="PIRSF002849">
    <property type="entry name" value="AAA_ATPase_chaperone_MoxR_prd"/>
    <property type="match status" value="1"/>
</dbReference>
<dbReference type="KEGG" id="msum:OH143_10145"/>
<evidence type="ECO:0000259" key="2">
    <source>
        <dbReference type="Pfam" id="PF17863"/>
    </source>
</evidence>
<evidence type="ECO:0000313" key="3">
    <source>
        <dbReference type="EMBL" id="UYU18055.1"/>
    </source>
</evidence>